<dbReference type="GO" id="GO:0006265">
    <property type="term" value="P:DNA topological change"/>
    <property type="evidence" value="ECO:0007669"/>
    <property type="project" value="UniProtKB-UniRule"/>
</dbReference>
<dbReference type="OrthoDB" id="276498at2759"/>
<feature type="active site" description="O-(5'-phospho-DNA)-tyrosine intermediate" evidence="15">
    <location>
        <position position="867"/>
    </location>
</feature>
<evidence type="ECO:0000256" key="12">
    <source>
        <dbReference type="ARBA" id="ARBA00023125"/>
    </source>
</evidence>
<keyword evidence="11 15" id="KW-0799">Topoisomerase</keyword>
<evidence type="ECO:0000256" key="6">
    <source>
        <dbReference type="ARBA" id="ARBA00019635"/>
    </source>
</evidence>
<comment type="similarity">
    <text evidence="4 16">Belongs to the type II topoisomerase family.</text>
</comment>
<dbReference type="Proteomes" id="UP000030671">
    <property type="component" value="Unassembled WGS sequence"/>
</dbReference>
<dbReference type="InterPro" id="IPR014721">
    <property type="entry name" value="Ribsml_uS5_D2-typ_fold_subgr"/>
</dbReference>
<dbReference type="FunFam" id="3.90.199.10:FF:000002">
    <property type="entry name" value="DNA topoisomerase 2"/>
    <property type="match status" value="1"/>
</dbReference>
<keyword evidence="9 16" id="KW-0067">ATP-binding</keyword>
<evidence type="ECO:0000256" key="4">
    <source>
        <dbReference type="ARBA" id="ARBA00011080"/>
    </source>
</evidence>
<dbReference type="InterPro" id="IPR036890">
    <property type="entry name" value="HATPase_C_sf"/>
</dbReference>
<accession>W4JZT1</accession>
<dbReference type="GO" id="GO:0000712">
    <property type="term" value="P:resolution of meiotic recombination intermediates"/>
    <property type="evidence" value="ECO:0007669"/>
    <property type="project" value="TreeGrafter"/>
</dbReference>
<evidence type="ECO:0000256" key="11">
    <source>
        <dbReference type="ARBA" id="ARBA00023029"/>
    </source>
</evidence>
<dbReference type="Pfam" id="PF02518">
    <property type="entry name" value="HATPase_c"/>
    <property type="match status" value="1"/>
</dbReference>
<evidence type="ECO:0000256" key="8">
    <source>
        <dbReference type="ARBA" id="ARBA00022741"/>
    </source>
</evidence>
<dbReference type="InterPro" id="IPR006171">
    <property type="entry name" value="TOPRIM_dom"/>
</dbReference>
<dbReference type="eggNOG" id="KOG0355">
    <property type="taxonomic scope" value="Eukaryota"/>
</dbReference>
<evidence type="ECO:0000259" key="19">
    <source>
        <dbReference type="PROSITE" id="PS52040"/>
    </source>
</evidence>
<dbReference type="InParanoid" id="W4JZT1"/>
<feature type="region of interest" description="Disordered" evidence="17">
    <location>
        <begin position="1"/>
        <end position="99"/>
    </location>
</feature>
<evidence type="ECO:0000256" key="13">
    <source>
        <dbReference type="ARBA" id="ARBA00023235"/>
    </source>
</evidence>
<dbReference type="InterPro" id="IPR018522">
    <property type="entry name" value="TopoIIA_CS"/>
</dbReference>
<dbReference type="FunFam" id="3.30.565.10:FF:000004">
    <property type="entry name" value="DNA topoisomerase 2"/>
    <property type="match status" value="1"/>
</dbReference>
<dbReference type="FunCoup" id="W4JZT1">
    <property type="interactions" value="749"/>
</dbReference>
<dbReference type="InterPro" id="IPR031660">
    <property type="entry name" value="TOPRIM_C"/>
</dbReference>
<evidence type="ECO:0000256" key="9">
    <source>
        <dbReference type="ARBA" id="ARBA00022840"/>
    </source>
</evidence>
<evidence type="ECO:0000256" key="5">
    <source>
        <dbReference type="ARBA" id="ARBA00012895"/>
    </source>
</evidence>
<feature type="domain" description="Topo IIA-type catalytic" evidence="19">
    <location>
        <begin position="777"/>
        <end position="1220"/>
    </location>
</feature>
<gene>
    <name evidence="20" type="ORF">HETIRDRAFT_165527</name>
</gene>
<keyword evidence="7" id="KW-0479">Metal-binding</keyword>
<dbReference type="GeneID" id="20667990"/>
<proteinExistence type="inferred from homology"/>
<evidence type="ECO:0000259" key="18">
    <source>
        <dbReference type="PROSITE" id="PS50880"/>
    </source>
</evidence>
<dbReference type="FunFam" id="3.30.1360.40:FF:000003">
    <property type="entry name" value="DNA topoisomerase 2"/>
    <property type="match status" value="1"/>
</dbReference>
<evidence type="ECO:0000313" key="20">
    <source>
        <dbReference type="EMBL" id="ETW78351.1"/>
    </source>
</evidence>
<sequence length="1527" mass="170651">MSSSEENIDIDVSSGSESDDFTPAVKKKSTAKAASKPTAKSKATKAPSKSNAAPKKKVPIDVDENADDSILDVDSRDYGSGSSTARAAPSANGKKKTASETYQKLTQLEHILKRPDSYIGSVETVTQHMWTYDSTTKRMVLRNVKYVPGFFKIVDEILVNAADNKINDPNMDTLKVDIDVEEGTISVYNNGHGIPIVMHSKEKMYIPELIFGHLLSSSNYDDDEKKLTGGRNGYGAKLANIYSTEFTIDTADKNSGQKYKQTWSNNMGTCGKAKITKNSRGEEYTRVTFKPDLKRFGMESIDEDTVSLLKKRVYDMAGTVKDIKVVLNDERVKVKTFKQYVDMYLNSAAAEAAENSGGAAQVKPSVIYERINDRWEVAFAVSEGSFQHVSFANSISTIKGGTHVNNIADQIAKTIIATIKTKNKGAVATPQKVKDHMWLFVNALIENPTFDSQTKETMTLPASKFGSKPHLSEEFLKKVQKSSIIDKVLNWAKFKANQEIKKTDGTKRDRLTGLPKLSDANNAGTRNASKCTLILTEGDSAKALAVAGLGVVGRDNFGVFPLRGKMLNVREARHDQIMKNEEIQNIKKIMGLQSNKEYTNVSSLRYGQLMIMTDQDHDGSHIKGLLINFLDHFFPSLLKLDNFLVEFVTPIVRVTKGKQRKDFFTIPEYEQWLEQTPDAHKWDSKYYKGLGTSKDSDARDYFSHMEKHMISFAKTQEGDKELIELAFSKKKADERKEWLRQLKPGTFLNHDTDEISLSDFINKELILFSMADNIRSIPSIADGLKPGQRKVIWACFKRNLKKEIKVAQLVGYISEHAAYHHGEQSLMMTIVNLAQDYVGSNNLNLLLPNGQYGTRDQGGKDHAAARYIFTETAPITRTIFHPADDPLLSYLKDDNDPIEPEWYMPVLPLVLINGVEGIGTGWSTSIPSFNPVDIVQNIRRLMAGEDQIPMSPWWRGFKGTIKKTGPHRYDVIGVARKVNDTTVEITELPIHKWTQTYKTELESMMLGEKGEGLIKDYKEHHDNVNVHFVINMLQKDLEKAEEQGLEEFFKLVGKISTSNMMCFDFDGKIKKYNSPEEIIEEFYPKRLAYYQKRKDNMAKDLQDQFDKLTNQARFIQMIVNKGLVVSNRRKADIVAELRKLGFRPFSKIAKAKAVGDTEAVVEDEEEDFGSAADYDYLMNMAIHSLTKERIEKLLQQSRDKEVELLTLLEMTPVQIWNTDLDRFLQEWENVCQEWDEKAVLDANGKRIKRKQTTLKTRKSLTGNGRKGEDDGSDDDFKPTKVVTQARKAPLKPRAKPAAANDVDDKLLPKKRAPAKKADAKEESDTDDKPPAAKKRALAKKPVIENSDVETIDDDDDPPPLKTKIAKKKVGSDDSGEDIVAAAIAKGKGKAKEALSSKRKSPASEDDSEDAYIKPAKKKQATQPEVTDYFKKAPAGSKPAATARKASASQKVPESKGKAPVKRAPAKKEVVDSSDEDAYVVVESSPPPAPRQTALKRAARGKAKAYVELTDGDDDDGGNGDGDDSFEI</sequence>
<evidence type="ECO:0000256" key="1">
    <source>
        <dbReference type="ARBA" id="ARBA00000185"/>
    </source>
</evidence>
<dbReference type="EMBL" id="KI925462">
    <property type="protein sequence ID" value="ETW78351.1"/>
    <property type="molecule type" value="Genomic_DNA"/>
</dbReference>
<dbReference type="Gene3D" id="3.30.230.10">
    <property type="match status" value="1"/>
</dbReference>
<dbReference type="InterPro" id="IPR020568">
    <property type="entry name" value="Ribosomal_Su5_D2-typ_SF"/>
</dbReference>
<evidence type="ECO:0000256" key="17">
    <source>
        <dbReference type="SAM" id="MobiDB-lite"/>
    </source>
</evidence>
<feature type="region of interest" description="Disordered" evidence="17">
    <location>
        <begin position="1253"/>
        <end position="1527"/>
    </location>
</feature>
<dbReference type="PANTHER" id="PTHR10169:SF38">
    <property type="entry name" value="DNA TOPOISOMERASE 2"/>
    <property type="match status" value="1"/>
</dbReference>
<dbReference type="InterPro" id="IPR013506">
    <property type="entry name" value="Topo_IIA_bsu_dom2"/>
</dbReference>
<evidence type="ECO:0000256" key="2">
    <source>
        <dbReference type="ARBA" id="ARBA00001913"/>
    </source>
</evidence>
<keyword evidence="12 15" id="KW-0238">DNA-binding</keyword>
<keyword evidence="8 16" id="KW-0547">Nucleotide-binding</keyword>
<dbReference type="PROSITE" id="PS00177">
    <property type="entry name" value="TOPOISOMERASE_II"/>
    <property type="match status" value="1"/>
</dbReference>
<keyword evidence="13 15" id="KW-0413">Isomerase</keyword>
<dbReference type="PANTHER" id="PTHR10169">
    <property type="entry name" value="DNA TOPOISOMERASE/GYRASE"/>
    <property type="match status" value="1"/>
</dbReference>
<dbReference type="GO" id="GO:0005524">
    <property type="term" value="F:ATP binding"/>
    <property type="evidence" value="ECO:0007669"/>
    <property type="project" value="UniProtKB-UniRule"/>
</dbReference>
<dbReference type="Pfam" id="PF16898">
    <property type="entry name" value="TOPRIM_C"/>
    <property type="match status" value="1"/>
</dbReference>
<dbReference type="Gene3D" id="3.30.1490.30">
    <property type="match status" value="1"/>
</dbReference>
<dbReference type="InterPro" id="IPR050634">
    <property type="entry name" value="DNA_Topoisomerase_II"/>
</dbReference>
<dbReference type="KEGG" id="hir:HETIRDRAFT_165527"/>
<dbReference type="Pfam" id="PF00521">
    <property type="entry name" value="DNA_topoisoIV"/>
    <property type="match status" value="1"/>
</dbReference>
<dbReference type="SMART" id="SM00433">
    <property type="entry name" value="TOP2c"/>
    <property type="match status" value="1"/>
</dbReference>
<comment type="catalytic activity">
    <reaction evidence="1 15 16">
        <text>ATP-dependent breakage, passage and rejoining of double-stranded DNA.</text>
        <dbReference type="EC" id="5.6.2.2"/>
    </reaction>
</comment>
<dbReference type="GO" id="GO:0003918">
    <property type="term" value="F:DNA topoisomerase type II (double strand cut, ATP-hydrolyzing) activity"/>
    <property type="evidence" value="ECO:0007669"/>
    <property type="project" value="UniProtKB-UniRule"/>
</dbReference>
<evidence type="ECO:0000256" key="10">
    <source>
        <dbReference type="ARBA" id="ARBA00022842"/>
    </source>
</evidence>
<dbReference type="GO" id="GO:0000819">
    <property type="term" value="P:sister chromatid segregation"/>
    <property type="evidence" value="ECO:0007669"/>
    <property type="project" value="TreeGrafter"/>
</dbReference>
<reference evidence="20 21" key="1">
    <citation type="journal article" date="2012" name="New Phytol.">
        <title>Insight into trade-off between wood decay and parasitism from the genome of a fungal forest pathogen.</title>
        <authorList>
            <person name="Olson A."/>
            <person name="Aerts A."/>
            <person name="Asiegbu F."/>
            <person name="Belbahri L."/>
            <person name="Bouzid O."/>
            <person name="Broberg A."/>
            <person name="Canback B."/>
            <person name="Coutinho P.M."/>
            <person name="Cullen D."/>
            <person name="Dalman K."/>
            <person name="Deflorio G."/>
            <person name="van Diepen L.T."/>
            <person name="Dunand C."/>
            <person name="Duplessis S."/>
            <person name="Durling M."/>
            <person name="Gonthier P."/>
            <person name="Grimwood J."/>
            <person name="Fossdal C.G."/>
            <person name="Hansson D."/>
            <person name="Henrissat B."/>
            <person name="Hietala A."/>
            <person name="Himmelstrand K."/>
            <person name="Hoffmeister D."/>
            <person name="Hogberg N."/>
            <person name="James T.Y."/>
            <person name="Karlsson M."/>
            <person name="Kohler A."/>
            <person name="Kues U."/>
            <person name="Lee Y.H."/>
            <person name="Lin Y.C."/>
            <person name="Lind M."/>
            <person name="Lindquist E."/>
            <person name="Lombard V."/>
            <person name="Lucas S."/>
            <person name="Lunden K."/>
            <person name="Morin E."/>
            <person name="Murat C."/>
            <person name="Park J."/>
            <person name="Raffaello T."/>
            <person name="Rouze P."/>
            <person name="Salamov A."/>
            <person name="Schmutz J."/>
            <person name="Solheim H."/>
            <person name="Stahlberg J."/>
            <person name="Velez H."/>
            <person name="de Vries R.P."/>
            <person name="Wiebenga A."/>
            <person name="Woodward S."/>
            <person name="Yakovlev I."/>
            <person name="Garbelotto M."/>
            <person name="Martin F."/>
            <person name="Grigoriev I.V."/>
            <person name="Stenlid J."/>
        </authorList>
    </citation>
    <scope>NUCLEOTIDE SEQUENCE [LARGE SCALE GENOMIC DNA]</scope>
    <source>
        <strain evidence="20 21">TC 32-1</strain>
    </source>
</reference>
<comment type="cofactor">
    <cofactor evidence="2">
        <name>Ca(2+)</name>
        <dbReference type="ChEBI" id="CHEBI:29108"/>
    </cofactor>
</comment>
<dbReference type="Pfam" id="PF00204">
    <property type="entry name" value="DNA_gyraseB"/>
    <property type="match status" value="1"/>
</dbReference>
<dbReference type="Gene3D" id="3.90.199.10">
    <property type="entry name" value="Topoisomerase II, domain 5"/>
    <property type="match status" value="1"/>
</dbReference>
<dbReference type="PRINTS" id="PR00418">
    <property type="entry name" value="TPI2FAMILY"/>
</dbReference>
<dbReference type="Pfam" id="PF01751">
    <property type="entry name" value="Toprim"/>
    <property type="match status" value="1"/>
</dbReference>
<dbReference type="Gene3D" id="3.30.565.10">
    <property type="entry name" value="Histidine kinase-like ATPase, C-terminal domain"/>
    <property type="match status" value="1"/>
</dbReference>
<dbReference type="Gene3D" id="1.10.268.10">
    <property type="entry name" value="Topoisomerase, domain 3"/>
    <property type="match status" value="1"/>
</dbReference>
<dbReference type="SUPFAM" id="SSF55874">
    <property type="entry name" value="ATPase domain of HSP90 chaperone/DNA topoisomerase II/histidine kinase"/>
    <property type="match status" value="1"/>
</dbReference>
<dbReference type="CDD" id="cd00187">
    <property type="entry name" value="TOP4c"/>
    <property type="match status" value="1"/>
</dbReference>
<feature type="compositionally biased region" description="Acidic residues" evidence="17">
    <location>
        <begin position="61"/>
        <end position="71"/>
    </location>
</feature>
<dbReference type="FunFam" id="3.30.1490.30:FF:000001">
    <property type="entry name" value="DNA topoisomerase 2"/>
    <property type="match status" value="1"/>
</dbReference>
<dbReference type="GO" id="GO:0003677">
    <property type="term" value="F:DNA binding"/>
    <property type="evidence" value="ECO:0007669"/>
    <property type="project" value="UniProtKB-UniRule"/>
</dbReference>
<evidence type="ECO:0000256" key="3">
    <source>
        <dbReference type="ARBA" id="ARBA00001946"/>
    </source>
</evidence>
<feature type="compositionally biased region" description="Low complexity" evidence="17">
    <location>
        <begin position="31"/>
        <end position="53"/>
    </location>
</feature>
<dbReference type="CDD" id="cd03365">
    <property type="entry name" value="TOPRIM_TopoIIA"/>
    <property type="match status" value="1"/>
</dbReference>
<feature type="domain" description="Toprim" evidence="18">
    <location>
        <begin position="531"/>
        <end position="645"/>
    </location>
</feature>
<dbReference type="FunFam" id="3.30.230.10:FF:000008">
    <property type="entry name" value="DNA topoisomerase 2"/>
    <property type="match status" value="1"/>
</dbReference>
<evidence type="ECO:0000256" key="7">
    <source>
        <dbReference type="ARBA" id="ARBA00022723"/>
    </source>
</evidence>
<evidence type="ECO:0000256" key="15">
    <source>
        <dbReference type="PROSITE-ProRule" id="PRU01384"/>
    </source>
</evidence>
<dbReference type="GO" id="GO:0005634">
    <property type="term" value="C:nucleus"/>
    <property type="evidence" value="ECO:0007669"/>
    <property type="project" value="TreeGrafter"/>
</dbReference>
<dbReference type="InterPro" id="IPR013759">
    <property type="entry name" value="Topo_IIA_B_C"/>
</dbReference>
<dbReference type="RefSeq" id="XP_009550329.1">
    <property type="nucleotide sequence ID" value="XM_009552034.1"/>
</dbReference>
<dbReference type="HOGENOM" id="CLU_001935_1_1_1"/>
<dbReference type="CDD" id="cd03481">
    <property type="entry name" value="TopoIIA_Trans_ScTopoIIA"/>
    <property type="match status" value="1"/>
</dbReference>
<dbReference type="InterPro" id="IPR013760">
    <property type="entry name" value="Topo_IIA-like_dom_sf"/>
</dbReference>
<dbReference type="SUPFAM" id="SSF56719">
    <property type="entry name" value="Type II DNA topoisomerase"/>
    <property type="match status" value="1"/>
</dbReference>
<dbReference type="EC" id="5.6.2.2" evidence="5 16"/>
<dbReference type="PROSITE" id="PS52040">
    <property type="entry name" value="TOPO_IIA"/>
    <property type="match status" value="1"/>
</dbReference>
<feature type="compositionally biased region" description="Basic and acidic residues" evidence="17">
    <location>
        <begin position="1265"/>
        <end position="1278"/>
    </location>
</feature>
<dbReference type="InterPro" id="IPR013758">
    <property type="entry name" value="Topo_IIA_A/C_ab"/>
</dbReference>
<dbReference type="SMART" id="SM00434">
    <property type="entry name" value="TOP4c"/>
    <property type="match status" value="1"/>
</dbReference>
<feature type="compositionally biased region" description="Acidic residues" evidence="17">
    <location>
        <begin position="1346"/>
        <end position="1357"/>
    </location>
</feature>
<dbReference type="Gene3D" id="3.40.50.670">
    <property type="match status" value="1"/>
</dbReference>
<organism evidence="20 21">
    <name type="scientific">Heterobasidion irregulare (strain TC 32-1)</name>
    <dbReference type="NCBI Taxonomy" id="747525"/>
    <lineage>
        <taxon>Eukaryota</taxon>
        <taxon>Fungi</taxon>
        <taxon>Dikarya</taxon>
        <taxon>Basidiomycota</taxon>
        <taxon>Agaricomycotina</taxon>
        <taxon>Agaricomycetes</taxon>
        <taxon>Russulales</taxon>
        <taxon>Bondarzewiaceae</taxon>
        <taxon>Heterobasidion</taxon>
        <taxon>Heterobasidion annosum species complex</taxon>
    </lineage>
</organism>
<name>W4JZT1_HETIT</name>
<evidence type="ECO:0000256" key="16">
    <source>
        <dbReference type="RuleBase" id="RU362094"/>
    </source>
</evidence>
<evidence type="ECO:0000313" key="21">
    <source>
        <dbReference type="Proteomes" id="UP000030671"/>
    </source>
</evidence>
<dbReference type="InterPro" id="IPR013757">
    <property type="entry name" value="Topo_IIA_A_a_sf"/>
</dbReference>
<dbReference type="GO" id="GO:0046872">
    <property type="term" value="F:metal ion binding"/>
    <property type="evidence" value="ECO:0007669"/>
    <property type="project" value="UniProtKB-KW"/>
</dbReference>
<dbReference type="SUPFAM" id="SSF54211">
    <property type="entry name" value="Ribosomal protein S5 domain 2-like"/>
    <property type="match status" value="1"/>
</dbReference>
<protein>
    <recommendedName>
        <fullName evidence="6 16">DNA topoisomerase 2</fullName>
        <ecNumber evidence="5 16">5.6.2.2</ecNumber>
    </recommendedName>
</protein>
<dbReference type="Gene3D" id="3.30.1360.40">
    <property type="match status" value="1"/>
</dbReference>
<dbReference type="PROSITE" id="PS50880">
    <property type="entry name" value="TOPRIM"/>
    <property type="match status" value="1"/>
</dbReference>
<dbReference type="InterPro" id="IPR001154">
    <property type="entry name" value="TopoII_euk"/>
</dbReference>
<dbReference type="InterPro" id="IPR003594">
    <property type="entry name" value="HATPase_dom"/>
</dbReference>
<dbReference type="STRING" id="747525.W4JZT1"/>
<keyword evidence="21" id="KW-1185">Reference proteome</keyword>
<dbReference type="PRINTS" id="PR01158">
    <property type="entry name" value="TOPISMRASEII"/>
</dbReference>
<dbReference type="InterPro" id="IPR034157">
    <property type="entry name" value="TOPRIM_TopoII"/>
</dbReference>
<comment type="cofactor">
    <cofactor evidence="3">
        <name>Mg(2+)</name>
        <dbReference type="ChEBI" id="CHEBI:18420"/>
    </cofactor>
</comment>
<keyword evidence="10" id="KW-0460">Magnesium</keyword>
<dbReference type="CDD" id="cd16930">
    <property type="entry name" value="HATPase_TopII-like"/>
    <property type="match status" value="1"/>
</dbReference>
<comment type="function">
    <text evidence="14 16">Control of topological states of DNA by transient breakage and subsequent rejoining of DNA strands. Topoisomerase II makes double-strand breaks.</text>
</comment>
<feature type="compositionally biased region" description="Acidic residues" evidence="17">
    <location>
        <begin position="1509"/>
        <end position="1527"/>
    </location>
</feature>
<evidence type="ECO:0000256" key="14">
    <source>
        <dbReference type="ARBA" id="ARBA00053943"/>
    </source>
</evidence>
<dbReference type="InterPro" id="IPR001241">
    <property type="entry name" value="Topo_IIA"/>
</dbReference>
<feature type="compositionally biased region" description="Basic and acidic residues" evidence="17">
    <location>
        <begin position="1315"/>
        <end position="1330"/>
    </location>
</feature>
<dbReference type="FunFam" id="3.40.50.670:FF:000001">
    <property type="entry name" value="DNA topoisomerase 2"/>
    <property type="match status" value="2"/>
</dbReference>
<dbReference type="InterPro" id="IPR002205">
    <property type="entry name" value="Topo_IIA_dom_A"/>
</dbReference>
<comment type="subunit">
    <text evidence="16">Homodimer.</text>
</comment>